<comment type="similarity">
    <text evidence="1">Belongs to the 'phage' integrase family.</text>
</comment>
<dbReference type="InterPro" id="IPR022000">
    <property type="entry name" value="Min27-like_integrase_DNA_bind"/>
</dbReference>
<dbReference type="RefSeq" id="WP_162549308.1">
    <property type="nucleotide sequence ID" value="NZ_AP017372.2"/>
</dbReference>
<reference evidence="8" key="1">
    <citation type="submission" date="2016-02" db="EMBL/GenBank/DDBJ databases">
        <title>Halorhodospira halochloris DSM-1059 complete genome, version 2.</title>
        <authorList>
            <person name="Tsukatani Y."/>
        </authorList>
    </citation>
    <scope>NUCLEOTIDE SEQUENCE</scope>
    <source>
        <strain evidence="8">DSM 1059</strain>
    </source>
</reference>
<proteinExistence type="inferred from homology"/>
<dbReference type="CDD" id="cd01189">
    <property type="entry name" value="INT_ICEBs1_C_like"/>
    <property type="match status" value="1"/>
</dbReference>
<evidence type="ECO:0000256" key="3">
    <source>
        <dbReference type="ARBA" id="ARBA00023125"/>
    </source>
</evidence>
<evidence type="ECO:0000313" key="8">
    <source>
        <dbReference type="EMBL" id="BAU57122.2"/>
    </source>
</evidence>
<dbReference type="Gene3D" id="1.10.443.10">
    <property type="entry name" value="Intergrase catalytic core"/>
    <property type="match status" value="1"/>
</dbReference>
<keyword evidence="4" id="KW-0233">DNA recombination</keyword>
<keyword evidence="2" id="KW-0229">DNA integration</keyword>
<evidence type="ECO:0000313" key="9">
    <source>
        <dbReference type="Proteomes" id="UP000218890"/>
    </source>
</evidence>
<dbReference type="InterPro" id="IPR044068">
    <property type="entry name" value="CB"/>
</dbReference>
<name>A0A0X8X8S1_HALHR</name>
<dbReference type="Gene3D" id="1.10.150.130">
    <property type="match status" value="1"/>
</dbReference>
<evidence type="ECO:0000259" key="6">
    <source>
        <dbReference type="PROSITE" id="PS51898"/>
    </source>
</evidence>
<protein>
    <submittedName>
        <fullName evidence="8">Phage integrase</fullName>
    </submittedName>
</protein>
<evidence type="ECO:0000256" key="2">
    <source>
        <dbReference type="ARBA" id="ARBA00022908"/>
    </source>
</evidence>
<sequence length="392" mass="45334">MATFCVRPNGILQYDLCLYGRRFRESSGLQDTPDNRRRIRRDLRRINAEIEMGTFDYAAWFPNSRKLDAAQRWLRERGSRSPQQRFGDYAEQWFELYVGGWKESYARGVRCTFDRYLIPHFGDWPLDQITERSVRAYRAELLELTDKLGNRRLGNARINAILTPLSGIMAFAERELGIEHPMKNLKPLRDDRDDPMPLTAEQVTAFLAAVEPDYHLYFKLRFYTGLRSCEVNGLKVRYVDFERRQLRVRESLVNDQQTTLKHRKTRRDIPLAAGLLGELSQHVSGKEEDEYVFTRADGKPLRPSWVAEKVWLPTLKALGLAPRRVYQTRHTAAVLHLAAGENPLFVSRLLGHSSSKMLFERYAPFVSNALNDDGSSFEAMMAAFHNKTQGGL</sequence>
<dbReference type="PANTHER" id="PTHR30349">
    <property type="entry name" value="PHAGE INTEGRASE-RELATED"/>
    <property type="match status" value="1"/>
</dbReference>
<dbReference type="KEGG" id="hhk:HH1059_04470"/>
<evidence type="ECO:0000259" key="7">
    <source>
        <dbReference type="PROSITE" id="PS51900"/>
    </source>
</evidence>
<dbReference type="InterPro" id="IPR050090">
    <property type="entry name" value="Tyrosine_recombinase_XerCD"/>
</dbReference>
<keyword evidence="9" id="KW-1185">Reference proteome</keyword>
<dbReference type="InterPro" id="IPR002104">
    <property type="entry name" value="Integrase_catalytic"/>
</dbReference>
<dbReference type="InterPro" id="IPR004107">
    <property type="entry name" value="Integrase_SAM-like_N"/>
</dbReference>
<dbReference type="PROSITE" id="PS51898">
    <property type="entry name" value="TYR_RECOMBINASE"/>
    <property type="match status" value="1"/>
</dbReference>
<feature type="domain" description="Core-binding (CB)" evidence="7">
    <location>
        <begin position="84"/>
        <end position="173"/>
    </location>
</feature>
<dbReference type="GO" id="GO:0015074">
    <property type="term" value="P:DNA integration"/>
    <property type="evidence" value="ECO:0007669"/>
    <property type="project" value="UniProtKB-KW"/>
</dbReference>
<dbReference type="GO" id="GO:0003677">
    <property type="term" value="F:DNA binding"/>
    <property type="evidence" value="ECO:0007669"/>
    <property type="project" value="UniProtKB-UniRule"/>
</dbReference>
<evidence type="ECO:0000256" key="1">
    <source>
        <dbReference type="ARBA" id="ARBA00008857"/>
    </source>
</evidence>
<dbReference type="AlphaFoldDB" id="A0A0X8X8S1"/>
<evidence type="ECO:0000256" key="5">
    <source>
        <dbReference type="PROSITE-ProRule" id="PRU01248"/>
    </source>
</evidence>
<dbReference type="EMBL" id="AP017372">
    <property type="protein sequence ID" value="BAU57122.2"/>
    <property type="molecule type" value="Genomic_DNA"/>
</dbReference>
<dbReference type="Pfam" id="PF14659">
    <property type="entry name" value="Phage_int_SAM_3"/>
    <property type="match status" value="1"/>
</dbReference>
<keyword evidence="3 5" id="KW-0238">DNA-binding</keyword>
<dbReference type="Pfam" id="PF00589">
    <property type="entry name" value="Phage_integrase"/>
    <property type="match status" value="1"/>
</dbReference>
<dbReference type="InterPro" id="IPR010998">
    <property type="entry name" value="Integrase_recombinase_N"/>
</dbReference>
<accession>A0A0X8X8S1</accession>
<dbReference type="PANTHER" id="PTHR30349:SF64">
    <property type="entry name" value="PROPHAGE INTEGRASE INTD-RELATED"/>
    <property type="match status" value="1"/>
</dbReference>
<evidence type="ECO:0000256" key="4">
    <source>
        <dbReference type="ARBA" id="ARBA00023172"/>
    </source>
</evidence>
<dbReference type="GO" id="GO:0006310">
    <property type="term" value="P:DNA recombination"/>
    <property type="evidence" value="ECO:0007669"/>
    <property type="project" value="UniProtKB-KW"/>
</dbReference>
<dbReference type="Proteomes" id="UP000218890">
    <property type="component" value="Chromosome"/>
</dbReference>
<dbReference type="InterPro" id="IPR011010">
    <property type="entry name" value="DNA_brk_join_enz"/>
</dbReference>
<organism evidence="8 9">
    <name type="scientific">Halorhodospira halochloris</name>
    <name type="common">Ectothiorhodospira halochloris</name>
    <dbReference type="NCBI Taxonomy" id="1052"/>
    <lineage>
        <taxon>Bacteria</taxon>
        <taxon>Pseudomonadati</taxon>
        <taxon>Pseudomonadota</taxon>
        <taxon>Gammaproteobacteria</taxon>
        <taxon>Chromatiales</taxon>
        <taxon>Ectothiorhodospiraceae</taxon>
        <taxon>Halorhodospira</taxon>
    </lineage>
</organism>
<feature type="domain" description="Tyr recombinase" evidence="6">
    <location>
        <begin position="193"/>
        <end position="376"/>
    </location>
</feature>
<dbReference type="InterPro" id="IPR013762">
    <property type="entry name" value="Integrase-like_cat_sf"/>
</dbReference>
<dbReference type="SUPFAM" id="SSF56349">
    <property type="entry name" value="DNA breaking-rejoining enzymes"/>
    <property type="match status" value="1"/>
</dbReference>
<dbReference type="Pfam" id="PF12167">
    <property type="entry name" value="Arm-DNA-bind_2"/>
    <property type="match status" value="1"/>
</dbReference>
<dbReference type="PROSITE" id="PS51900">
    <property type="entry name" value="CB"/>
    <property type="match status" value="1"/>
</dbReference>
<gene>
    <name evidence="8" type="ORF">HH1059_04470</name>
</gene>